<dbReference type="Pfam" id="PF03699">
    <property type="entry name" value="UPF0182"/>
    <property type="match status" value="1"/>
</dbReference>
<evidence type="ECO:0000256" key="2">
    <source>
        <dbReference type="ARBA" id="ARBA00022692"/>
    </source>
</evidence>
<dbReference type="Proteomes" id="UP001464891">
    <property type="component" value="Unassembled WGS sequence"/>
</dbReference>
<dbReference type="PANTHER" id="PTHR39344">
    <property type="entry name" value="UPF0182 PROTEIN SLL1060"/>
    <property type="match status" value="1"/>
</dbReference>
<feature type="transmembrane region" description="Helical" evidence="5">
    <location>
        <begin position="251"/>
        <end position="272"/>
    </location>
</feature>
<feature type="transmembrane region" description="Helical" evidence="5">
    <location>
        <begin position="12"/>
        <end position="29"/>
    </location>
</feature>
<dbReference type="NCBIfam" id="NF002707">
    <property type="entry name" value="PRK02509.1"/>
    <property type="match status" value="1"/>
</dbReference>
<keyword evidence="2 5" id="KW-0812">Transmembrane</keyword>
<evidence type="ECO:0000256" key="3">
    <source>
        <dbReference type="ARBA" id="ARBA00022989"/>
    </source>
</evidence>
<feature type="transmembrane region" description="Helical" evidence="5">
    <location>
        <begin position="163"/>
        <end position="187"/>
    </location>
</feature>
<dbReference type="RefSeq" id="WP_190440899.1">
    <property type="nucleotide sequence ID" value="NZ_JAMPKM010000016.1"/>
</dbReference>
<feature type="transmembrane region" description="Helical" evidence="5">
    <location>
        <begin position="293"/>
        <end position="311"/>
    </location>
</feature>
<proteinExistence type="inferred from homology"/>
<comment type="caution">
    <text evidence="6">The sequence shown here is derived from an EMBL/GenBank/DDBJ whole genome shotgun (WGS) entry which is preliminary data.</text>
</comment>
<evidence type="ECO:0000256" key="1">
    <source>
        <dbReference type="ARBA" id="ARBA00022475"/>
    </source>
</evidence>
<organism evidence="6 7">
    <name type="scientific">Trichocoleus desertorum GB2-A4</name>
    <dbReference type="NCBI Taxonomy" id="2933944"/>
    <lineage>
        <taxon>Bacteria</taxon>
        <taxon>Bacillati</taxon>
        <taxon>Cyanobacteriota</taxon>
        <taxon>Cyanophyceae</taxon>
        <taxon>Leptolyngbyales</taxon>
        <taxon>Trichocoleusaceae</taxon>
        <taxon>Trichocoleus</taxon>
    </lineage>
</organism>
<feature type="transmembrane region" description="Helical" evidence="5">
    <location>
        <begin position="49"/>
        <end position="73"/>
    </location>
</feature>
<protein>
    <recommendedName>
        <fullName evidence="5">UPF0182 protein NC998_21605</fullName>
    </recommendedName>
</protein>
<evidence type="ECO:0000313" key="7">
    <source>
        <dbReference type="Proteomes" id="UP001464891"/>
    </source>
</evidence>
<feature type="transmembrane region" description="Helical" evidence="5">
    <location>
        <begin position="109"/>
        <end position="128"/>
    </location>
</feature>
<dbReference type="HAMAP" id="MF_01600">
    <property type="entry name" value="UPF0182"/>
    <property type="match status" value="1"/>
</dbReference>
<comment type="subcellular location">
    <subcellularLocation>
        <location evidence="5">Cell membrane</location>
        <topology evidence="5">Multi-pass membrane protein</topology>
    </subcellularLocation>
</comment>
<dbReference type="PANTHER" id="PTHR39344:SF1">
    <property type="entry name" value="UPF0182 PROTEIN SLL1060"/>
    <property type="match status" value="1"/>
</dbReference>
<dbReference type="InterPro" id="IPR005372">
    <property type="entry name" value="UPF0182"/>
</dbReference>
<feature type="transmembrane region" description="Helical" evidence="5">
    <location>
        <begin position="331"/>
        <end position="354"/>
    </location>
</feature>
<feature type="transmembrane region" description="Helical" evidence="5">
    <location>
        <begin position="366"/>
        <end position="387"/>
    </location>
</feature>
<evidence type="ECO:0000256" key="5">
    <source>
        <dbReference type="HAMAP-Rule" id="MF_01600"/>
    </source>
</evidence>
<gene>
    <name evidence="6" type="ORF">NC998_21605</name>
</gene>
<reference evidence="6 7" key="1">
    <citation type="submission" date="2022-04" db="EMBL/GenBank/DDBJ databases">
        <title>Positive selection, recombination, and allopatry shape intraspecific diversity of widespread and dominant cyanobacteria.</title>
        <authorList>
            <person name="Wei J."/>
            <person name="Shu W."/>
            <person name="Hu C."/>
        </authorList>
    </citation>
    <scope>NUCLEOTIDE SEQUENCE [LARGE SCALE GENOMIC DNA]</scope>
    <source>
        <strain evidence="6 7">GB2-A4</strain>
    </source>
</reference>
<keyword evidence="3 5" id="KW-1133">Transmembrane helix</keyword>
<name>A0ABV0JD40_9CYAN</name>
<sequence>MGKSWFRTVSQVVVFLVGLWLAFDLLARLGGEVLWFQELGYSPAFLLRVWTKACLWTIACLVTVGFWFGNFAIAQRLQYQRPQEQDLSPKDILLGNRVARPRGLGVTKLLPLAVGLNLLVGVMLLYYAQVAGRYWHPPSWLGKAFASFSNASLPSPQRLEPEIIWQILVQLPTHLPQAAVLGGLVLGLTIAPRFWLRAIAVVLAVGFGVTLDGHWAQVLQYFYPTSFNSTDPLFGRDISFYVFTLPVQQLLAFWLTGLTLYALVSVTLWYLLSGESLSEGNFPGFSAPQVRHLQGLSTSLMVAIAFSHWLSRYELLYSSRGVVYGASYTDVTVQLPINTGLSFLALAIAVFLLWRTIVGSKRASQSAPWLYGLSLYVAVVAIAGIALPEAVHRFAVQPNELARERPYIERSITLTRQAFDLQAIDAQTFSPTGELTRTDLQANQLTLRNIRLWDTRPLLQTNRQLQQIRLYYRFPDADVDRYTLLKDEGGRTFAKRSEGRDDIASSLLTPNSTLQERFQRTPFTTEKQQVLISARELDYSAVPQQAKTWVNEHLVYTHGYGFTLSPVNRVGPGGLPDYFVKDIGVNPADDNASSLTTSSAGIRASIPIGQPRLYYGEIANTYVMTGTRVKELDYPSGNDNVYNTYGGRGGVFLNSQWRRLLFAKYLNDWQMVLTRNFTPQTKVLFRRNINQRIRAIAPFLRYDSEPYLITADTNPEANAGDDSADQNYLYWMVDAYTTSDRYPYSDPGNHPFNYIRNSVKVVIDAYNGSVDFYVADLTDPIIQTWARIFPGLFKPISDMPAALLSHVRYPVDFFNVQSERLLTYHMTDPQVFYNREDQWQVPVEIYGSKPQLVEPYYLITSLPGSDTEEFILLLPFTPRQRNNLIAWLAARSDGENYGKLLLYEFPKQQLVYGPEQIEARINQDPIISQQISLWNRQGSRAIQGNLLVIPIEQSLLYVEPLYLEAEQNSLPTLVRVIVAYENRIVMAETFDQALAAVFEAKAPTAPVVRPVAAPTPPTPSPVPSTP</sequence>
<accession>A0ABV0JD40</accession>
<keyword evidence="7" id="KW-1185">Reference proteome</keyword>
<keyword evidence="1 5" id="KW-1003">Cell membrane</keyword>
<feature type="transmembrane region" description="Helical" evidence="5">
    <location>
        <begin position="194"/>
        <end position="216"/>
    </location>
</feature>
<comment type="similarity">
    <text evidence="5">Belongs to the UPF0182 family.</text>
</comment>
<evidence type="ECO:0000313" key="6">
    <source>
        <dbReference type="EMBL" id="MEP0819700.1"/>
    </source>
</evidence>
<keyword evidence="4 5" id="KW-0472">Membrane</keyword>
<evidence type="ECO:0000256" key="4">
    <source>
        <dbReference type="ARBA" id="ARBA00023136"/>
    </source>
</evidence>
<dbReference type="EMBL" id="JAMPKM010000016">
    <property type="protein sequence ID" value="MEP0819700.1"/>
    <property type="molecule type" value="Genomic_DNA"/>
</dbReference>